<accession>A0A8T8X994</accession>
<dbReference type="OrthoDB" id="10589926at2759"/>
<dbReference type="GeneID" id="37170683"/>
<evidence type="ECO:0000256" key="1">
    <source>
        <dbReference type="SAM" id="SignalP"/>
    </source>
</evidence>
<organism evidence="2 3">
    <name type="scientific">Aspergillus japonicus CBS 114.51</name>
    <dbReference type="NCBI Taxonomy" id="1448312"/>
    <lineage>
        <taxon>Eukaryota</taxon>
        <taxon>Fungi</taxon>
        <taxon>Dikarya</taxon>
        <taxon>Ascomycota</taxon>
        <taxon>Pezizomycotina</taxon>
        <taxon>Eurotiomycetes</taxon>
        <taxon>Eurotiomycetidae</taxon>
        <taxon>Eurotiales</taxon>
        <taxon>Aspergillaceae</taxon>
        <taxon>Aspergillus</taxon>
        <taxon>Aspergillus subgen. Circumdati</taxon>
    </lineage>
</organism>
<dbReference type="EMBL" id="KZ824777">
    <property type="protein sequence ID" value="RAH84736.1"/>
    <property type="molecule type" value="Genomic_DNA"/>
</dbReference>
<gene>
    <name evidence="2" type="ORF">BO86DRAFT_229695</name>
</gene>
<feature type="chain" id="PRO_5035898875" description="Ig-like domain-containing protein" evidence="1">
    <location>
        <begin position="23"/>
        <end position="171"/>
    </location>
</feature>
<reference evidence="2 3" key="1">
    <citation type="submission" date="2018-02" db="EMBL/GenBank/DDBJ databases">
        <title>The genomes of Aspergillus section Nigri reveals drivers in fungal speciation.</title>
        <authorList>
            <consortium name="DOE Joint Genome Institute"/>
            <person name="Vesth T.C."/>
            <person name="Nybo J."/>
            <person name="Theobald S."/>
            <person name="Brandl J."/>
            <person name="Frisvad J.C."/>
            <person name="Nielsen K.F."/>
            <person name="Lyhne E.K."/>
            <person name="Kogle M.E."/>
            <person name="Kuo A."/>
            <person name="Riley R."/>
            <person name="Clum A."/>
            <person name="Nolan M."/>
            <person name="Lipzen A."/>
            <person name="Salamov A."/>
            <person name="Henrissat B."/>
            <person name="Wiebenga A."/>
            <person name="De vries R.P."/>
            <person name="Grigoriev I.V."/>
            <person name="Mortensen U.H."/>
            <person name="Andersen M.R."/>
            <person name="Baker S.E."/>
        </authorList>
    </citation>
    <scope>NUCLEOTIDE SEQUENCE [LARGE SCALE GENOMIC DNA]</scope>
    <source>
        <strain evidence="2 3">CBS 114.51</strain>
    </source>
</reference>
<sequence length="171" mass="19179">MDVHFFIPLSLSLPVFLPLSFSTFSATLCPVSSPNPRPHSWFSGLSPQTTHPLSISLTIHMLTFDPYSAPTLLTRSHTLSLQPETRLKRLACMGKNVLYLGFPAQACYSSMTWSFPSSLKCNGKIGLHIALCTQRRKGGKKEENREREREVERSCGPLFCSFVPRFLKACN</sequence>
<name>A0A8T8X994_ASPJA</name>
<protein>
    <recommendedName>
        <fullName evidence="4">Ig-like domain-containing protein</fullName>
    </recommendedName>
</protein>
<keyword evidence="3" id="KW-1185">Reference proteome</keyword>
<evidence type="ECO:0008006" key="4">
    <source>
        <dbReference type="Google" id="ProtNLM"/>
    </source>
</evidence>
<evidence type="ECO:0000313" key="2">
    <source>
        <dbReference type="EMBL" id="RAH84736.1"/>
    </source>
</evidence>
<dbReference type="RefSeq" id="XP_025530630.1">
    <property type="nucleotide sequence ID" value="XM_025666991.1"/>
</dbReference>
<feature type="signal peptide" evidence="1">
    <location>
        <begin position="1"/>
        <end position="22"/>
    </location>
</feature>
<keyword evidence="1" id="KW-0732">Signal</keyword>
<dbReference type="AlphaFoldDB" id="A0A8T8X994"/>
<dbReference type="Proteomes" id="UP000249497">
    <property type="component" value="Unassembled WGS sequence"/>
</dbReference>
<proteinExistence type="predicted"/>
<evidence type="ECO:0000313" key="3">
    <source>
        <dbReference type="Proteomes" id="UP000249497"/>
    </source>
</evidence>